<organism evidence="2 3">
    <name type="scientific">Pontiella sulfatireligans</name>
    <dbReference type="NCBI Taxonomy" id="2750658"/>
    <lineage>
        <taxon>Bacteria</taxon>
        <taxon>Pseudomonadati</taxon>
        <taxon>Kiritimatiellota</taxon>
        <taxon>Kiritimatiellia</taxon>
        <taxon>Kiritimatiellales</taxon>
        <taxon>Pontiellaceae</taxon>
        <taxon>Pontiella</taxon>
    </lineage>
</organism>
<keyword evidence="3" id="KW-1185">Reference proteome</keyword>
<proteinExistence type="predicted"/>
<name>A0A6C2UPS7_9BACT</name>
<evidence type="ECO:0000256" key="1">
    <source>
        <dbReference type="SAM" id="Phobius"/>
    </source>
</evidence>
<keyword evidence="1" id="KW-0472">Membrane</keyword>
<evidence type="ECO:0000313" key="3">
    <source>
        <dbReference type="Proteomes" id="UP000346198"/>
    </source>
</evidence>
<feature type="transmembrane region" description="Helical" evidence="1">
    <location>
        <begin position="12"/>
        <end position="30"/>
    </location>
</feature>
<evidence type="ECO:0000313" key="2">
    <source>
        <dbReference type="EMBL" id="VGO22300.1"/>
    </source>
</evidence>
<dbReference type="EMBL" id="CAAHFH010000002">
    <property type="protein sequence ID" value="VGO22300.1"/>
    <property type="molecule type" value="Genomic_DNA"/>
</dbReference>
<gene>
    <name evidence="2" type="ORF">SCARR_04382</name>
</gene>
<reference evidence="2 3" key="1">
    <citation type="submission" date="2019-04" db="EMBL/GenBank/DDBJ databases">
        <authorList>
            <person name="Van Vliet M D."/>
        </authorList>
    </citation>
    <scope>NUCLEOTIDE SEQUENCE [LARGE SCALE GENOMIC DNA]</scope>
    <source>
        <strain evidence="2 3">F21</strain>
    </source>
</reference>
<dbReference type="Proteomes" id="UP000346198">
    <property type="component" value="Unassembled WGS sequence"/>
</dbReference>
<accession>A0A6C2UPS7</accession>
<dbReference type="AlphaFoldDB" id="A0A6C2UPS7"/>
<dbReference type="RefSeq" id="WP_136063689.1">
    <property type="nucleotide sequence ID" value="NZ_CAAHFH010000002.1"/>
</dbReference>
<keyword evidence="1" id="KW-0812">Transmembrane</keyword>
<sequence length="64" mass="6938">MEFFAPMSTTGWMVVAAAAVIIVLVLFAKAIKTVLKFAVIIVMLVFIVYFLHQAGIIQIPGIGN</sequence>
<feature type="transmembrane region" description="Helical" evidence="1">
    <location>
        <begin position="37"/>
        <end position="59"/>
    </location>
</feature>
<protein>
    <submittedName>
        <fullName evidence="2">Uncharacterized protein</fullName>
    </submittedName>
</protein>
<keyword evidence="1" id="KW-1133">Transmembrane helix</keyword>